<feature type="non-terminal residue" evidence="2">
    <location>
        <position position="1"/>
    </location>
</feature>
<reference evidence="2 3" key="1">
    <citation type="submission" date="2020-02" db="EMBL/GenBank/DDBJ databases">
        <authorList>
            <person name="Ferguson B K."/>
        </authorList>
    </citation>
    <scope>NUCLEOTIDE SEQUENCE [LARGE SCALE GENOMIC DNA]</scope>
</reference>
<feature type="compositionally biased region" description="Basic and acidic residues" evidence="1">
    <location>
        <begin position="89"/>
        <end position="112"/>
    </location>
</feature>
<feature type="region of interest" description="Disordered" evidence="1">
    <location>
        <begin position="1"/>
        <end position="37"/>
    </location>
</feature>
<dbReference type="AlphaFoldDB" id="A0A6H5GN05"/>
<keyword evidence="3" id="KW-1185">Reference proteome</keyword>
<evidence type="ECO:0000313" key="3">
    <source>
        <dbReference type="Proteomes" id="UP000479000"/>
    </source>
</evidence>
<protein>
    <submittedName>
        <fullName evidence="2">Uncharacterized protein</fullName>
    </submittedName>
</protein>
<name>A0A6H5GN05_9HEMI</name>
<feature type="compositionally biased region" description="Basic and acidic residues" evidence="1">
    <location>
        <begin position="1"/>
        <end position="16"/>
    </location>
</feature>
<dbReference type="EMBL" id="CADCXU010015239">
    <property type="protein sequence ID" value="CAB0004802.1"/>
    <property type="molecule type" value="Genomic_DNA"/>
</dbReference>
<feature type="compositionally biased region" description="Basic residues" evidence="1">
    <location>
        <begin position="17"/>
        <end position="27"/>
    </location>
</feature>
<feature type="region of interest" description="Disordered" evidence="1">
    <location>
        <begin position="52"/>
        <end position="112"/>
    </location>
</feature>
<evidence type="ECO:0000313" key="2">
    <source>
        <dbReference type="EMBL" id="CAB0004802.1"/>
    </source>
</evidence>
<sequence>SVRPSQIHEPRHDPSSRRRLRNAHGRRREPSQRVRPFRRLFRRNFALPHVVHAKRSGANSQKWRDLRHRRRGGQDSRRQYAAQGVRRQRTNERNDRIVQERAGRTPSDDPGS</sequence>
<proteinExistence type="predicted"/>
<accession>A0A6H5GN05</accession>
<dbReference type="Proteomes" id="UP000479000">
    <property type="component" value="Unassembled WGS sequence"/>
</dbReference>
<organism evidence="2 3">
    <name type="scientific">Nesidiocoris tenuis</name>
    <dbReference type="NCBI Taxonomy" id="355587"/>
    <lineage>
        <taxon>Eukaryota</taxon>
        <taxon>Metazoa</taxon>
        <taxon>Ecdysozoa</taxon>
        <taxon>Arthropoda</taxon>
        <taxon>Hexapoda</taxon>
        <taxon>Insecta</taxon>
        <taxon>Pterygota</taxon>
        <taxon>Neoptera</taxon>
        <taxon>Paraneoptera</taxon>
        <taxon>Hemiptera</taxon>
        <taxon>Heteroptera</taxon>
        <taxon>Panheteroptera</taxon>
        <taxon>Cimicomorpha</taxon>
        <taxon>Miridae</taxon>
        <taxon>Dicyphina</taxon>
        <taxon>Nesidiocoris</taxon>
    </lineage>
</organism>
<evidence type="ECO:0000256" key="1">
    <source>
        <dbReference type="SAM" id="MobiDB-lite"/>
    </source>
</evidence>
<gene>
    <name evidence="2" type="ORF">NTEN_LOCUS10279</name>
</gene>